<dbReference type="Pfam" id="PF02598">
    <property type="entry name" value="Methyltrn_RNA_3"/>
    <property type="match status" value="1"/>
</dbReference>
<evidence type="ECO:0000313" key="3">
    <source>
        <dbReference type="EMBL" id="CAG5094943.1"/>
    </source>
</evidence>
<proteinExistence type="inferred from homology"/>
<organism evidence="3 4">
    <name type="scientific">Oikopleura dioica</name>
    <name type="common">Tunicate</name>
    <dbReference type="NCBI Taxonomy" id="34765"/>
    <lineage>
        <taxon>Eukaryota</taxon>
        <taxon>Metazoa</taxon>
        <taxon>Chordata</taxon>
        <taxon>Tunicata</taxon>
        <taxon>Appendicularia</taxon>
        <taxon>Copelata</taxon>
        <taxon>Oikopleuridae</taxon>
        <taxon>Oikopleura</taxon>
    </lineage>
</organism>
<dbReference type="Gene3D" id="3.40.1280.10">
    <property type="match status" value="2"/>
</dbReference>
<name>A0ABN7S8E9_OIKDI</name>
<sequence>MVVTIPTEEELKELSNIPVPEKPSAQEERDLEAAEREEEVAAHLETLEPEERAKLEELAEKKGKKLTPALIRKRRKKLEDAEERKKRRLERLERKQKHLAQVKETLEADLDEDTEKTKIKELEKKRKKERKTKGAEVSGPSNEAAEEAEEEEKPVGRDWTLSIALPGSILDNAQSFELRTYLAGQIARACVVFNVDEIVIFDESGEAAEDTTGEFSGVKKKGNPNQTLGRILQYLECPQYLRKDLFPVHKDLKYAGLLNPLDTPHHLRASEFSKYREGIVQDRPPGKKKGKGSWINCGIEHDVRVEKEAPAFSRVTVKLDDEQREDGRYLTGKLVTAAQVREESGTYWGYQVRLANSLGQVFMHSPWEGNYDLILGTSERGTPVKKMQPQKAKHIMVVFGGVKGLEYSFDQDPELKENGIESVTDLFDMWLNTCPNQGSRTIRTEEAILVTLSALSPKLG</sequence>
<accession>A0ABN7S8E9</accession>
<dbReference type="InterPro" id="IPR012340">
    <property type="entry name" value="NA-bd_OB-fold"/>
</dbReference>
<evidence type="ECO:0000256" key="1">
    <source>
        <dbReference type="ARBA" id="ARBA00009841"/>
    </source>
</evidence>
<feature type="compositionally biased region" description="Basic and acidic residues" evidence="2">
    <location>
        <begin position="24"/>
        <end position="61"/>
    </location>
</feature>
<feature type="compositionally biased region" description="Basic residues" evidence="2">
    <location>
        <begin position="85"/>
        <end position="94"/>
    </location>
</feature>
<dbReference type="Proteomes" id="UP001158576">
    <property type="component" value="Chromosome XSR"/>
</dbReference>
<dbReference type="InterPro" id="IPR029026">
    <property type="entry name" value="tRNA_m1G_MTases_N"/>
</dbReference>
<evidence type="ECO:0000256" key="2">
    <source>
        <dbReference type="SAM" id="MobiDB-lite"/>
    </source>
</evidence>
<dbReference type="EMBL" id="OU015569">
    <property type="protein sequence ID" value="CAG5094943.1"/>
    <property type="molecule type" value="Genomic_DNA"/>
</dbReference>
<dbReference type="InterPro" id="IPR029028">
    <property type="entry name" value="Alpha/beta_knot_MTases"/>
</dbReference>
<keyword evidence="4" id="KW-1185">Reference proteome</keyword>
<dbReference type="PANTHER" id="PTHR12150:SF13">
    <property type="entry name" value="METHYLTRANSFERASE C9ORF114-RELATED"/>
    <property type="match status" value="1"/>
</dbReference>
<feature type="region of interest" description="Disordered" evidence="2">
    <location>
        <begin position="123"/>
        <end position="155"/>
    </location>
</feature>
<reference evidence="3 4" key="1">
    <citation type="submission" date="2021-04" db="EMBL/GenBank/DDBJ databases">
        <authorList>
            <person name="Bliznina A."/>
        </authorList>
    </citation>
    <scope>NUCLEOTIDE SEQUENCE [LARGE SCALE GENOMIC DNA]</scope>
</reference>
<dbReference type="SUPFAM" id="SSF75217">
    <property type="entry name" value="alpha/beta knot"/>
    <property type="match status" value="1"/>
</dbReference>
<comment type="similarity">
    <text evidence="1">Belongs to the class IV-like SAM-binding methyltransferase superfamily.</text>
</comment>
<dbReference type="PANTHER" id="PTHR12150">
    <property type="entry name" value="CLASS IV SAM-BINDING METHYLTRANSFERASE-RELATED"/>
    <property type="match status" value="1"/>
</dbReference>
<gene>
    <name evidence="3" type="ORF">OKIOD_LOCUS5513</name>
</gene>
<feature type="region of interest" description="Disordered" evidence="2">
    <location>
        <begin position="1"/>
        <end position="94"/>
    </location>
</feature>
<dbReference type="SUPFAM" id="SSF50249">
    <property type="entry name" value="Nucleic acid-binding proteins"/>
    <property type="match status" value="1"/>
</dbReference>
<dbReference type="InterPro" id="IPR003750">
    <property type="entry name" value="Put_MeTrfase-C9orf114-like"/>
</dbReference>
<evidence type="ECO:0000313" key="4">
    <source>
        <dbReference type="Proteomes" id="UP001158576"/>
    </source>
</evidence>
<dbReference type="CDD" id="cd18086">
    <property type="entry name" value="HsC9orf114-like"/>
    <property type="match status" value="1"/>
</dbReference>
<protein>
    <submittedName>
        <fullName evidence="3">Oidioi.mRNA.OKI2018_I69.XSR.g13955.t1.cds</fullName>
    </submittedName>
</protein>